<proteinExistence type="predicted"/>
<feature type="coiled-coil region" evidence="1">
    <location>
        <begin position="135"/>
        <end position="187"/>
    </location>
</feature>
<keyword evidence="1" id="KW-0175">Coiled coil</keyword>
<reference evidence="3" key="1">
    <citation type="journal article" date="2017" name="Proc. Natl. Acad. Sci. U.S.A.">
        <title>Simulation of Deepwater Horizon oil plume reveals substrate specialization within a complex community of hydrocarbon degraders.</title>
        <authorList>
            <person name="Hu P."/>
            <person name="Dubinsky E.A."/>
            <person name="Probst A.J."/>
            <person name="Wang J."/>
            <person name="Sieber C.M.K."/>
            <person name="Tom L.M."/>
            <person name="Gardinali P."/>
            <person name="Banfield J.F."/>
            <person name="Atlas R.M."/>
            <person name="Andersen G.L."/>
        </authorList>
    </citation>
    <scope>NUCLEOTIDE SEQUENCE [LARGE SCALE GENOMIC DNA]</scope>
</reference>
<dbReference type="Proteomes" id="UP000243053">
    <property type="component" value="Unassembled WGS sequence"/>
</dbReference>
<comment type="caution">
    <text evidence="2">The sequence shown here is derived from an EMBL/GenBank/DDBJ whole genome shotgun (WGS) entry which is preliminary data.</text>
</comment>
<protein>
    <submittedName>
        <fullName evidence="2">Uncharacterized protein</fullName>
    </submittedName>
</protein>
<name>A0A1Y5EC16_COLPS</name>
<accession>A0A1Y5EC16</accession>
<evidence type="ECO:0000313" key="3">
    <source>
        <dbReference type="Proteomes" id="UP000243053"/>
    </source>
</evidence>
<dbReference type="EMBL" id="MAAF01000067">
    <property type="protein sequence ID" value="OUR79969.1"/>
    <property type="molecule type" value="Genomic_DNA"/>
</dbReference>
<organism evidence="2 3">
    <name type="scientific">Colwellia psychrerythraea</name>
    <name type="common">Vibrio psychroerythus</name>
    <dbReference type="NCBI Taxonomy" id="28229"/>
    <lineage>
        <taxon>Bacteria</taxon>
        <taxon>Pseudomonadati</taxon>
        <taxon>Pseudomonadota</taxon>
        <taxon>Gammaproteobacteria</taxon>
        <taxon>Alteromonadales</taxon>
        <taxon>Colwelliaceae</taxon>
        <taxon>Colwellia</taxon>
    </lineage>
</organism>
<sequence>MNRMQVEARNNIKTKVVLIEKWIKQGLPLAQDSNGNDLYKNDLPIFYKDMPKSIPMFRRWCDPLTGVTGTNENALNSFMSDLKGGMTKLELQALIDKLKIKQEEQEVAFTKKGLAYWEDLVKLKEKMISRQNDDISSLSIEVNDLKIDLQCEKEKINDLTEQMSIEINALTEQNKKLRERLERASSFKVVK</sequence>
<gene>
    <name evidence="2" type="ORF">A9Q75_11310</name>
</gene>
<dbReference type="AlphaFoldDB" id="A0A1Y5EC16"/>
<evidence type="ECO:0000256" key="1">
    <source>
        <dbReference type="SAM" id="Coils"/>
    </source>
</evidence>
<evidence type="ECO:0000313" key="2">
    <source>
        <dbReference type="EMBL" id="OUR79969.1"/>
    </source>
</evidence>